<dbReference type="Pfam" id="PF14033">
    <property type="entry name" value="DUF4246"/>
    <property type="match status" value="1"/>
</dbReference>
<evidence type="ECO:0000259" key="1">
    <source>
        <dbReference type="Pfam" id="PF14033"/>
    </source>
</evidence>
<evidence type="ECO:0000259" key="2">
    <source>
        <dbReference type="Pfam" id="PF21666"/>
    </source>
</evidence>
<name>A0A093UQ58_TALMA</name>
<dbReference type="EMBL" id="JPOX01000050">
    <property type="protein sequence ID" value="KFX42030.1"/>
    <property type="molecule type" value="Genomic_DNA"/>
</dbReference>
<dbReference type="PANTHER" id="PTHR33119:SF1">
    <property type="entry name" value="FE2OG DIOXYGENASE DOMAIN-CONTAINING PROTEIN"/>
    <property type="match status" value="1"/>
</dbReference>
<sequence length="627" mass="73099">MESPSKTAPKAKIQHPDDRFTLPGFGLRLDYTPEAMNGYGVRTRSLFPTVLDDRDIEAGYIDQPVVTIREKKMLQLINEFTDKQDWFEKVFDACYIQVWTKELREDPEVTENMIDWLTAELKYKAKIARKIGFINVFNADVVKSCADFFQHEKFRTELCNAIKKLEQGLGTAPEYQMATEEREMDYVHPSFFPVAFGKTRVLPDRLIGLDDAVASMGQGEIIPVPQDPGPSRHELSWNIASRSDIMPRPYSSRFQWLPSDVYFRPDGSSYFASYINNIHPSRDKTLYTVLEKLLDKIIPMWDLTLTPIKSPIHPRARVELQEVRYVEKEPGKTEPKPVETPQEERGDYEERLRFWRRKWFKAVQPEPGEFAPVGIPPEIMNDLPPTEQNKHRLLDLMNLKKEYGHRGLQVTVRIADMAPTPDQPIFEVPWHMEGQINEHLCASSIYFFEMKNIESVRMHFRQISDTQAFSDLNYERGDTIWLEDIFGMKHDESPVQEVGYIECPQGRMITWPNTLQHNVVFTLKDKTQVGHVHAINFMLVDPNIRIISTANVPPQRLDWKPETEEAQKKGIDVRKAPMEEKFKILPREGDFPWVLEEAREILMENTDERKKFNHYQNVAFHSKNISL</sequence>
<dbReference type="InterPro" id="IPR049192">
    <property type="entry name" value="DUF4246_C"/>
</dbReference>
<dbReference type="PANTHER" id="PTHR33119">
    <property type="entry name" value="IFI3P"/>
    <property type="match status" value="1"/>
</dbReference>
<protein>
    <submittedName>
        <fullName evidence="3">Histone H2B</fullName>
    </submittedName>
</protein>
<dbReference type="AlphaFoldDB" id="A0A093UQ58"/>
<dbReference type="Pfam" id="PF21666">
    <property type="entry name" value="DUF4246_N"/>
    <property type="match status" value="1"/>
</dbReference>
<gene>
    <name evidence="3" type="ORF">GQ26_0500240</name>
</gene>
<dbReference type="InterPro" id="IPR049207">
    <property type="entry name" value="DUF4246_N"/>
</dbReference>
<accession>A0A093UQ58</accession>
<proteinExistence type="predicted"/>
<evidence type="ECO:0000313" key="3">
    <source>
        <dbReference type="EMBL" id="KFX42030.1"/>
    </source>
</evidence>
<comment type="caution">
    <text evidence="3">The sequence shown here is derived from an EMBL/GenBank/DDBJ whole genome shotgun (WGS) entry which is preliminary data.</text>
</comment>
<dbReference type="eggNOG" id="ENOG502QQIE">
    <property type="taxonomic scope" value="Eukaryota"/>
</dbReference>
<feature type="domain" description="DUF4246" evidence="1">
    <location>
        <begin position="111"/>
        <end position="561"/>
    </location>
</feature>
<dbReference type="InterPro" id="IPR025340">
    <property type="entry name" value="DUF4246"/>
</dbReference>
<feature type="domain" description="DUF4246" evidence="2">
    <location>
        <begin position="22"/>
        <end position="102"/>
    </location>
</feature>
<dbReference type="HOGENOM" id="CLU_012066_2_0_1"/>
<reference evidence="3" key="1">
    <citation type="journal article" date="2014" name="PLoS Genet.">
        <title>Signature Gene Expression Reveals Novel Clues to the Molecular Mechanisms of Dimorphic Transition in Penicillium marneffei.</title>
        <authorList>
            <person name="Yang E."/>
            <person name="Wang G."/>
            <person name="Cai J."/>
            <person name="Woo P.C."/>
            <person name="Lau S.K."/>
            <person name="Yuen K.-Y."/>
            <person name="Chow W.-N."/>
            <person name="Lin X."/>
        </authorList>
    </citation>
    <scope>NUCLEOTIDE SEQUENCE [LARGE SCALE GENOMIC DNA]</scope>
    <source>
        <strain evidence="3">PM1</strain>
    </source>
</reference>
<organism evidence="3">
    <name type="scientific">Talaromyces marneffei PM1</name>
    <dbReference type="NCBI Taxonomy" id="1077442"/>
    <lineage>
        <taxon>Eukaryota</taxon>
        <taxon>Fungi</taxon>
        <taxon>Dikarya</taxon>
        <taxon>Ascomycota</taxon>
        <taxon>Pezizomycotina</taxon>
        <taxon>Eurotiomycetes</taxon>
        <taxon>Eurotiomycetidae</taxon>
        <taxon>Eurotiales</taxon>
        <taxon>Trichocomaceae</taxon>
        <taxon>Talaromyces</taxon>
        <taxon>Talaromyces sect. Talaromyces</taxon>
    </lineage>
</organism>